<keyword evidence="3" id="KW-0479">Metal-binding</keyword>
<evidence type="ECO:0000256" key="4">
    <source>
        <dbReference type="ARBA" id="ARBA00022982"/>
    </source>
</evidence>
<sequence length="442" mass="50052">MLAATTNPTISHFAQRLGMNFWQSLTRRGILGWSLALVFISFYAILYWSYDMDAYVYARQQQNVLAPLAKKLDAARSGNLAARHGIESQIAHVMASVALKGEGQNAYHAYLLPENRVFVDRLRNLKTQPVSAVIEGWAAHLNPLSQLIRRSDADRWFLYGFIYTALVVLMGIRFYRRWRHDKYQKMRTLSVMAVQTVLSFLLPSLLIYFNSKEFYFSYFWPLKLDYFLPSTFSDYPRAMALWAVMMSFVAVPVLTYLFGKRWYCSWVCGCGALANTMGDPFRQLSDKSERAWAVERVTVYSVLALTVVLTALIFINEFRGVDDEFGQWVFSMKRWYGFFISAGFAGVIGTGFYPLMGTRVWCRFGCPQAAILGILQVFFSKFRITTNGGQCIACGSCSANCEMGIDVRSYAMAGEDIKRASCVGCGLCMSVCPRGVLRLGNS</sequence>
<feature type="domain" description="4Fe-4S ferredoxin-type" evidence="8">
    <location>
        <begin position="382"/>
        <end position="410"/>
    </location>
</feature>
<accession>I4BB47</accession>
<dbReference type="InterPro" id="IPR017900">
    <property type="entry name" value="4Fe4S_Fe_S_CS"/>
</dbReference>
<dbReference type="KEGG" id="tpx:Turpa_3870"/>
<dbReference type="GO" id="GO:0005886">
    <property type="term" value="C:plasma membrane"/>
    <property type="evidence" value="ECO:0007669"/>
    <property type="project" value="TreeGrafter"/>
</dbReference>
<dbReference type="PANTHER" id="PTHR30176:SF3">
    <property type="entry name" value="FERREDOXIN-TYPE PROTEIN NAPH"/>
    <property type="match status" value="1"/>
</dbReference>
<dbReference type="EMBL" id="CP002959">
    <property type="protein sequence ID" value="AFM14504.1"/>
    <property type="molecule type" value="Genomic_DNA"/>
</dbReference>
<keyword evidence="7" id="KW-0812">Transmembrane</keyword>
<feature type="transmembrane region" description="Helical" evidence="7">
    <location>
        <begin position="188"/>
        <end position="209"/>
    </location>
</feature>
<dbReference type="PROSITE" id="PS00198">
    <property type="entry name" value="4FE4S_FER_1"/>
    <property type="match status" value="1"/>
</dbReference>
<keyword evidence="7" id="KW-1133">Transmembrane helix</keyword>
<dbReference type="Pfam" id="PF13187">
    <property type="entry name" value="Fer4_9"/>
    <property type="match status" value="1"/>
</dbReference>
<gene>
    <name evidence="9" type="ordered locus">Turpa_3870</name>
</gene>
<feature type="transmembrane region" description="Helical" evidence="7">
    <location>
        <begin position="30"/>
        <end position="50"/>
    </location>
</feature>
<evidence type="ECO:0000256" key="6">
    <source>
        <dbReference type="ARBA" id="ARBA00023014"/>
    </source>
</evidence>
<evidence type="ECO:0000256" key="2">
    <source>
        <dbReference type="ARBA" id="ARBA00022485"/>
    </source>
</evidence>
<proteinExistence type="predicted"/>
<reference evidence="9 10" key="1">
    <citation type="submission" date="2012-06" db="EMBL/GenBank/DDBJ databases">
        <title>The complete chromosome of genome of Turneriella parva DSM 21527.</title>
        <authorList>
            <consortium name="US DOE Joint Genome Institute (JGI-PGF)"/>
            <person name="Lucas S."/>
            <person name="Han J."/>
            <person name="Lapidus A."/>
            <person name="Bruce D."/>
            <person name="Goodwin L."/>
            <person name="Pitluck S."/>
            <person name="Peters L."/>
            <person name="Kyrpides N."/>
            <person name="Mavromatis K."/>
            <person name="Ivanova N."/>
            <person name="Mikhailova N."/>
            <person name="Chertkov O."/>
            <person name="Detter J.C."/>
            <person name="Tapia R."/>
            <person name="Han C."/>
            <person name="Land M."/>
            <person name="Hauser L."/>
            <person name="Markowitz V."/>
            <person name="Cheng J.-F."/>
            <person name="Hugenholtz P."/>
            <person name="Woyke T."/>
            <person name="Wu D."/>
            <person name="Gronow S."/>
            <person name="Wellnitz S."/>
            <person name="Brambilla E."/>
            <person name="Klenk H.-P."/>
            <person name="Eisen J.A."/>
        </authorList>
    </citation>
    <scope>NUCLEOTIDE SEQUENCE [LARGE SCALE GENOMIC DNA]</scope>
    <source>
        <strain evidence="10">ATCC BAA-1111 / DSM 21527 / NCTC 11395 / H</strain>
    </source>
</reference>
<feature type="transmembrane region" description="Helical" evidence="7">
    <location>
        <begin position="297"/>
        <end position="315"/>
    </location>
</feature>
<dbReference type="PANTHER" id="PTHR30176">
    <property type="entry name" value="FERREDOXIN-TYPE PROTEIN NAPH"/>
    <property type="match status" value="1"/>
</dbReference>
<protein>
    <submittedName>
        <fullName evidence="9">4Fe-4S ferredoxin iron-sulfur binding domain-containing protein</fullName>
    </submittedName>
</protein>
<dbReference type="PROSITE" id="PS51379">
    <property type="entry name" value="4FE4S_FER_2"/>
    <property type="match status" value="2"/>
</dbReference>
<dbReference type="AlphaFoldDB" id="I4BB47"/>
<dbReference type="Gene3D" id="3.30.70.20">
    <property type="match status" value="1"/>
</dbReference>
<name>I4BB47_TURPD</name>
<keyword evidence="10" id="KW-1185">Reference proteome</keyword>
<organism evidence="9 10">
    <name type="scientific">Turneriella parva (strain ATCC BAA-1111 / DSM 21527 / NCTC 11395 / H)</name>
    <name type="common">Leptospira parva</name>
    <dbReference type="NCBI Taxonomy" id="869212"/>
    <lineage>
        <taxon>Bacteria</taxon>
        <taxon>Pseudomonadati</taxon>
        <taxon>Spirochaetota</taxon>
        <taxon>Spirochaetia</taxon>
        <taxon>Leptospirales</taxon>
        <taxon>Leptospiraceae</taxon>
        <taxon>Turneriella</taxon>
    </lineage>
</organism>
<dbReference type="STRING" id="869212.Turpa_3870"/>
<dbReference type="GO" id="GO:0051539">
    <property type="term" value="F:4 iron, 4 sulfur cluster binding"/>
    <property type="evidence" value="ECO:0007669"/>
    <property type="project" value="UniProtKB-KW"/>
</dbReference>
<feature type="transmembrane region" description="Helical" evidence="7">
    <location>
        <begin position="156"/>
        <end position="176"/>
    </location>
</feature>
<evidence type="ECO:0000256" key="7">
    <source>
        <dbReference type="SAM" id="Phobius"/>
    </source>
</evidence>
<evidence type="ECO:0000256" key="3">
    <source>
        <dbReference type="ARBA" id="ARBA00022723"/>
    </source>
</evidence>
<dbReference type="InterPro" id="IPR017896">
    <property type="entry name" value="4Fe4S_Fe-S-bd"/>
</dbReference>
<keyword evidence="6" id="KW-0411">Iron-sulfur</keyword>
<dbReference type="SUPFAM" id="SSF54862">
    <property type="entry name" value="4Fe-4S ferredoxins"/>
    <property type="match status" value="1"/>
</dbReference>
<feature type="transmembrane region" description="Helical" evidence="7">
    <location>
        <begin position="239"/>
        <end position="258"/>
    </location>
</feature>
<dbReference type="RefSeq" id="WP_014804981.1">
    <property type="nucleotide sequence ID" value="NC_018020.1"/>
</dbReference>
<dbReference type="GO" id="GO:0046872">
    <property type="term" value="F:metal ion binding"/>
    <property type="evidence" value="ECO:0007669"/>
    <property type="project" value="UniProtKB-KW"/>
</dbReference>
<dbReference type="InterPro" id="IPR051684">
    <property type="entry name" value="Electron_Trans/Redox"/>
</dbReference>
<evidence type="ECO:0000313" key="9">
    <source>
        <dbReference type="EMBL" id="AFM14504.1"/>
    </source>
</evidence>
<keyword evidence="2" id="KW-0004">4Fe-4S</keyword>
<feature type="domain" description="4Fe-4S ferredoxin-type" evidence="8">
    <location>
        <begin position="413"/>
        <end position="442"/>
    </location>
</feature>
<keyword evidence="1" id="KW-0813">Transport</keyword>
<evidence type="ECO:0000259" key="8">
    <source>
        <dbReference type="PROSITE" id="PS51379"/>
    </source>
</evidence>
<evidence type="ECO:0000256" key="1">
    <source>
        <dbReference type="ARBA" id="ARBA00022448"/>
    </source>
</evidence>
<keyword evidence="4" id="KW-0249">Electron transport</keyword>
<dbReference type="Proteomes" id="UP000006048">
    <property type="component" value="Chromosome"/>
</dbReference>
<keyword evidence="5" id="KW-0408">Iron</keyword>
<dbReference type="Pfam" id="PF12801">
    <property type="entry name" value="Fer4_5"/>
    <property type="match status" value="2"/>
</dbReference>
<evidence type="ECO:0000256" key="5">
    <source>
        <dbReference type="ARBA" id="ARBA00023004"/>
    </source>
</evidence>
<keyword evidence="7" id="KW-0472">Membrane</keyword>
<evidence type="ECO:0000313" key="10">
    <source>
        <dbReference type="Proteomes" id="UP000006048"/>
    </source>
</evidence>
<dbReference type="HOGENOM" id="CLU_619542_0_0_12"/>
<feature type="transmembrane region" description="Helical" evidence="7">
    <location>
        <begin position="335"/>
        <end position="355"/>
    </location>
</feature>